<dbReference type="Proteomes" id="UP000829447">
    <property type="component" value="Linkage Group LG18"/>
</dbReference>
<evidence type="ECO:0000313" key="2">
    <source>
        <dbReference type="Proteomes" id="UP000829447"/>
    </source>
</evidence>
<reference evidence="1 2" key="1">
    <citation type="journal article" date="2022" name="bioRxiv">
        <title>An ancient truncated duplication of the anti-Mullerian hormone receptor type 2 gene is a potential conserved master sex determinant in the Pangasiidae catfish family.</title>
        <authorList>
            <person name="Wen M."/>
            <person name="Pan Q."/>
            <person name="Jouanno E."/>
            <person name="Montfort J."/>
            <person name="Zahm M."/>
            <person name="Cabau C."/>
            <person name="Klopp C."/>
            <person name="Iampietro C."/>
            <person name="Roques C."/>
            <person name="Bouchez O."/>
            <person name="Castinel A."/>
            <person name="Donnadieu C."/>
            <person name="Parrinello H."/>
            <person name="Poncet C."/>
            <person name="Belmonte E."/>
            <person name="Gautier V."/>
            <person name="Avarre J.-C."/>
            <person name="Dugue R."/>
            <person name="Gustiano R."/>
            <person name="Ha T.T.T."/>
            <person name="Campet M."/>
            <person name="Sriphairoj K."/>
            <person name="Ribolli J."/>
            <person name="de Almeida F.L."/>
            <person name="Desvignes T."/>
            <person name="Postlethwait J.H."/>
            <person name="Bucao C.F."/>
            <person name="Robinson-Rechavi M."/>
            <person name="Bobe J."/>
            <person name="Herpin A."/>
            <person name="Guiguen Y."/>
        </authorList>
    </citation>
    <scope>NUCLEOTIDE SEQUENCE [LARGE SCALE GENOMIC DNA]</scope>
    <source>
        <strain evidence="1">YG-Dec2019</strain>
    </source>
</reference>
<accession>A0ACC5XCA0</accession>
<proteinExistence type="predicted"/>
<keyword evidence="2" id="KW-1185">Reference proteome</keyword>
<comment type="caution">
    <text evidence="1">The sequence shown here is derived from an EMBL/GenBank/DDBJ whole genome shotgun (WGS) entry which is preliminary data.</text>
</comment>
<dbReference type="EMBL" id="CM040471">
    <property type="protein sequence ID" value="MCI4388989.1"/>
    <property type="molecule type" value="Genomic_DNA"/>
</dbReference>
<protein>
    <submittedName>
        <fullName evidence="1">Uncharacterized protein</fullName>
    </submittedName>
</protein>
<organism evidence="1 2">
    <name type="scientific">Pangasianodon gigas</name>
    <name type="common">Mekong giant catfish</name>
    <name type="synonym">Pangasius gigas</name>
    <dbReference type="NCBI Taxonomy" id="30993"/>
    <lineage>
        <taxon>Eukaryota</taxon>
        <taxon>Metazoa</taxon>
        <taxon>Chordata</taxon>
        <taxon>Craniata</taxon>
        <taxon>Vertebrata</taxon>
        <taxon>Euteleostomi</taxon>
        <taxon>Actinopterygii</taxon>
        <taxon>Neopterygii</taxon>
        <taxon>Teleostei</taxon>
        <taxon>Ostariophysi</taxon>
        <taxon>Siluriformes</taxon>
        <taxon>Pangasiidae</taxon>
        <taxon>Pangasianodon</taxon>
    </lineage>
</organism>
<evidence type="ECO:0000313" key="1">
    <source>
        <dbReference type="EMBL" id="MCI4388989.1"/>
    </source>
</evidence>
<sequence length="173" mass="20002">MAQRKKVAGSDESRFLLHHVDGQARVHRLPGEEMAPGCTMTTCHRHPFMVFPNGSGLFQRDNASCHTVKIVQEWFEEHDKVFKVLTWPPNSPDLNPIGHLWDVLDKQVRSMEAPPRNLQELKDLALMSWCQIPQHTFREYPSQEDMVTSSAKVHTLPYMQRMQTSTARLKARK</sequence>
<gene>
    <name evidence="1" type="ORF">PGIGA_G00092540</name>
</gene>
<name>A0ACC5XCA0_PANGG</name>